<organism evidence="10 11">
    <name type="scientific">Dawidia soli</name>
    <dbReference type="NCBI Taxonomy" id="2782352"/>
    <lineage>
        <taxon>Bacteria</taxon>
        <taxon>Pseudomonadati</taxon>
        <taxon>Bacteroidota</taxon>
        <taxon>Cytophagia</taxon>
        <taxon>Cytophagales</taxon>
        <taxon>Chryseotaleaceae</taxon>
        <taxon>Dawidia</taxon>
    </lineage>
</organism>
<dbReference type="SMART" id="SM00977">
    <property type="entry name" value="TilS_C"/>
    <property type="match status" value="1"/>
</dbReference>
<dbReference type="NCBIfam" id="TIGR02432">
    <property type="entry name" value="lysidine_TilS_N"/>
    <property type="match status" value="1"/>
</dbReference>
<keyword evidence="11" id="KW-1185">Reference proteome</keyword>
<dbReference type="Pfam" id="PF11734">
    <property type="entry name" value="TilS_C"/>
    <property type="match status" value="1"/>
</dbReference>
<dbReference type="GO" id="GO:0005737">
    <property type="term" value="C:cytoplasm"/>
    <property type="evidence" value="ECO:0007669"/>
    <property type="project" value="UniProtKB-SubCell"/>
</dbReference>
<dbReference type="SUPFAM" id="SSF56037">
    <property type="entry name" value="PheT/TilS domain"/>
    <property type="match status" value="1"/>
</dbReference>
<comment type="similarity">
    <text evidence="8">Belongs to the tRNA(Ile)-lysidine synthase family.</text>
</comment>
<protein>
    <recommendedName>
        <fullName evidence="8">tRNA(Ile)-lysidine synthase</fullName>
        <ecNumber evidence="8">6.3.4.19</ecNumber>
    </recommendedName>
    <alternativeName>
        <fullName evidence="8">tRNA(Ile)-2-lysyl-cytidine synthase</fullName>
    </alternativeName>
    <alternativeName>
        <fullName evidence="8">tRNA(Ile)-lysidine synthetase</fullName>
    </alternativeName>
</protein>
<dbReference type="InterPro" id="IPR012795">
    <property type="entry name" value="tRNA_Ile_lys_synt_N"/>
</dbReference>
<feature type="domain" description="Lysidine-tRNA(Ile) synthetase C-terminal" evidence="9">
    <location>
        <begin position="362"/>
        <end position="434"/>
    </location>
</feature>
<evidence type="ECO:0000256" key="1">
    <source>
        <dbReference type="ARBA" id="ARBA00004496"/>
    </source>
</evidence>
<keyword evidence="3 8" id="KW-0436">Ligase</keyword>
<keyword evidence="4 8" id="KW-0819">tRNA processing</keyword>
<proteinExistence type="inferred from homology"/>
<dbReference type="PANTHER" id="PTHR43033:SF1">
    <property type="entry name" value="TRNA(ILE)-LYSIDINE SYNTHASE-RELATED"/>
    <property type="match status" value="1"/>
</dbReference>
<feature type="binding site" evidence="8">
    <location>
        <begin position="26"/>
        <end position="31"/>
    </location>
    <ligand>
        <name>ATP</name>
        <dbReference type="ChEBI" id="CHEBI:30616"/>
    </ligand>
</feature>
<name>A0AAP2GGI8_9BACT</name>
<evidence type="ECO:0000256" key="8">
    <source>
        <dbReference type="HAMAP-Rule" id="MF_01161"/>
    </source>
</evidence>
<dbReference type="GO" id="GO:0032267">
    <property type="term" value="F:tRNA(Ile)-lysidine synthase activity"/>
    <property type="evidence" value="ECO:0007669"/>
    <property type="project" value="UniProtKB-EC"/>
</dbReference>
<dbReference type="EC" id="6.3.4.19" evidence="8"/>
<evidence type="ECO:0000313" key="11">
    <source>
        <dbReference type="Proteomes" id="UP001319180"/>
    </source>
</evidence>
<evidence type="ECO:0000256" key="7">
    <source>
        <dbReference type="ARBA" id="ARBA00048539"/>
    </source>
</evidence>
<dbReference type="NCBIfam" id="TIGR02433">
    <property type="entry name" value="lysidine_TilS_C"/>
    <property type="match status" value="1"/>
</dbReference>
<keyword evidence="6 8" id="KW-0067">ATP-binding</keyword>
<dbReference type="RefSeq" id="WP_254088800.1">
    <property type="nucleotide sequence ID" value="NZ_JAHESC010000003.1"/>
</dbReference>
<dbReference type="CDD" id="cd01992">
    <property type="entry name" value="TilS_N"/>
    <property type="match status" value="1"/>
</dbReference>
<dbReference type="EMBL" id="JAHESC010000003">
    <property type="protein sequence ID" value="MBT1685550.1"/>
    <property type="molecule type" value="Genomic_DNA"/>
</dbReference>
<dbReference type="HAMAP" id="MF_01161">
    <property type="entry name" value="tRNA_Ile_lys_synt"/>
    <property type="match status" value="1"/>
</dbReference>
<accession>A0AAP2GGI8</accession>
<comment type="subcellular location">
    <subcellularLocation>
        <location evidence="1 8">Cytoplasm</location>
    </subcellularLocation>
</comment>
<comment type="catalytic activity">
    <reaction evidence="7 8">
        <text>cytidine(34) in tRNA(Ile2) + L-lysine + ATP = lysidine(34) in tRNA(Ile2) + AMP + diphosphate + H(+)</text>
        <dbReference type="Rhea" id="RHEA:43744"/>
        <dbReference type="Rhea" id="RHEA-COMP:10625"/>
        <dbReference type="Rhea" id="RHEA-COMP:10670"/>
        <dbReference type="ChEBI" id="CHEBI:15378"/>
        <dbReference type="ChEBI" id="CHEBI:30616"/>
        <dbReference type="ChEBI" id="CHEBI:32551"/>
        <dbReference type="ChEBI" id="CHEBI:33019"/>
        <dbReference type="ChEBI" id="CHEBI:82748"/>
        <dbReference type="ChEBI" id="CHEBI:83665"/>
        <dbReference type="ChEBI" id="CHEBI:456215"/>
        <dbReference type="EC" id="6.3.4.19"/>
    </reaction>
</comment>
<dbReference type="InterPro" id="IPR014729">
    <property type="entry name" value="Rossmann-like_a/b/a_fold"/>
</dbReference>
<comment type="domain">
    <text evidence="8">The N-terminal region contains the highly conserved SGGXDS motif, predicted to be a P-loop motif involved in ATP binding.</text>
</comment>
<reference evidence="10 11" key="1">
    <citation type="submission" date="2021-05" db="EMBL/GenBank/DDBJ databases">
        <title>A Polyphasic approach of four new species of the genus Ohtaekwangia: Ohtaekwangia histidinii sp. nov., Ohtaekwangia cretensis sp. nov., Ohtaekwangia indiensis sp. nov., Ohtaekwangia reichenbachii sp. nov. from diverse environment.</title>
        <authorList>
            <person name="Octaviana S."/>
        </authorList>
    </citation>
    <scope>NUCLEOTIDE SEQUENCE [LARGE SCALE GENOMIC DNA]</scope>
    <source>
        <strain evidence="10 11">PWU37</strain>
    </source>
</reference>
<evidence type="ECO:0000256" key="2">
    <source>
        <dbReference type="ARBA" id="ARBA00022490"/>
    </source>
</evidence>
<dbReference type="Pfam" id="PF01171">
    <property type="entry name" value="ATP_bind_3"/>
    <property type="match status" value="1"/>
</dbReference>
<dbReference type="Proteomes" id="UP001319180">
    <property type="component" value="Unassembled WGS sequence"/>
</dbReference>
<comment type="caution">
    <text evidence="10">The sequence shown here is derived from an EMBL/GenBank/DDBJ whole genome shotgun (WGS) entry which is preliminary data.</text>
</comment>
<gene>
    <name evidence="8 10" type="primary">tilS</name>
    <name evidence="10" type="ORF">KK078_03230</name>
</gene>
<evidence type="ECO:0000259" key="9">
    <source>
        <dbReference type="SMART" id="SM00977"/>
    </source>
</evidence>
<dbReference type="SUPFAM" id="SSF52402">
    <property type="entry name" value="Adenine nucleotide alpha hydrolases-like"/>
    <property type="match status" value="1"/>
</dbReference>
<evidence type="ECO:0000313" key="10">
    <source>
        <dbReference type="EMBL" id="MBT1685550.1"/>
    </source>
</evidence>
<dbReference type="AlphaFoldDB" id="A0AAP2GGI8"/>
<evidence type="ECO:0000256" key="4">
    <source>
        <dbReference type="ARBA" id="ARBA00022694"/>
    </source>
</evidence>
<evidence type="ECO:0000256" key="3">
    <source>
        <dbReference type="ARBA" id="ARBA00022598"/>
    </source>
</evidence>
<dbReference type="InterPro" id="IPR012094">
    <property type="entry name" value="tRNA_Ile_lys_synt"/>
</dbReference>
<dbReference type="InterPro" id="IPR012796">
    <property type="entry name" value="Lysidine-tRNA-synth_C"/>
</dbReference>
<dbReference type="Gene3D" id="3.40.50.620">
    <property type="entry name" value="HUPs"/>
    <property type="match status" value="1"/>
</dbReference>
<dbReference type="PANTHER" id="PTHR43033">
    <property type="entry name" value="TRNA(ILE)-LYSIDINE SYNTHASE-RELATED"/>
    <property type="match status" value="1"/>
</dbReference>
<keyword evidence="2 8" id="KW-0963">Cytoplasm</keyword>
<comment type="function">
    <text evidence="8">Ligates lysine onto the cytidine present at position 34 of the AUA codon-specific tRNA(Ile) that contains the anticodon CAU, in an ATP-dependent manner. Cytidine is converted to lysidine, thus changing the amino acid specificity of the tRNA from methionine to isoleucine.</text>
</comment>
<evidence type="ECO:0000256" key="5">
    <source>
        <dbReference type="ARBA" id="ARBA00022741"/>
    </source>
</evidence>
<sequence>MLEQFLNHIHEYRLCGPTDRILLAVSGGIDSVAMLRLFHEAGQPVAVAHCNFQLRGEASDGDQRFVESLCRDLAVPCFVKRMDTTAYAEAEGLSIQLAARALRYAWFEEVRRGEGFDRIATAHHLNDALETVLLNWTRSANPDGLAGIPVRQGVVIRPLLFATRAAIEVYAASQGFPWREDASNQTDDYARNFIRHQVVPRLKELNPSLEQTVQRGLAGMEGVLSLAGDGLERWKEMYTSVKGNRIAIRKTFATAPHATAILARYLRPFGFHYGQCEDMVRALTGQPGKQFLAAGYTIMIDREELILLPRTADWQAVTLATEHDQVILGDWVLAVERRDAGQLLAGGVWQATVDADRITFPITWRRWRAGDVFHPLGMSQGKKISDFLIDRKVARADKADVTVLEAGGQIVWVAGHRLDDRFKVTTATRQVLTFTIRPHIL</sequence>
<dbReference type="InterPro" id="IPR011063">
    <property type="entry name" value="TilS/TtcA_N"/>
</dbReference>
<dbReference type="GO" id="GO:0006400">
    <property type="term" value="P:tRNA modification"/>
    <property type="evidence" value="ECO:0007669"/>
    <property type="project" value="UniProtKB-UniRule"/>
</dbReference>
<keyword evidence="5 8" id="KW-0547">Nucleotide-binding</keyword>
<dbReference type="GO" id="GO:0005524">
    <property type="term" value="F:ATP binding"/>
    <property type="evidence" value="ECO:0007669"/>
    <property type="project" value="UniProtKB-UniRule"/>
</dbReference>
<evidence type="ECO:0000256" key="6">
    <source>
        <dbReference type="ARBA" id="ARBA00022840"/>
    </source>
</evidence>